<gene>
    <name evidence="2" type="ORF">DBW98_02830</name>
</gene>
<dbReference type="Gene3D" id="3.40.50.1820">
    <property type="entry name" value="alpha/beta hydrolase"/>
    <property type="match status" value="1"/>
</dbReference>
<dbReference type="Proteomes" id="UP000253032">
    <property type="component" value="Unassembled WGS sequence"/>
</dbReference>
<reference evidence="2 3" key="1">
    <citation type="journal article" date="2018" name="Microbiome">
        <title>Fine metagenomic profile of the Mediterranean stratified and mixed water columns revealed by assembly and recruitment.</title>
        <authorList>
            <person name="Haro-Moreno J.M."/>
            <person name="Lopez-Perez M."/>
            <person name="De La Torre J.R."/>
            <person name="Picazo A."/>
            <person name="Camacho A."/>
            <person name="Rodriguez-Valera F."/>
        </authorList>
    </citation>
    <scope>NUCLEOTIDE SEQUENCE [LARGE SCALE GENOMIC DNA]</scope>
    <source>
        <strain evidence="2">MED-G84</strain>
    </source>
</reference>
<evidence type="ECO:0000259" key="1">
    <source>
        <dbReference type="Pfam" id="PF12146"/>
    </source>
</evidence>
<evidence type="ECO:0000313" key="2">
    <source>
        <dbReference type="EMBL" id="RCL38140.1"/>
    </source>
</evidence>
<proteinExistence type="predicted"/>
<dbReference type="PANTHER" id="PTHR11614">
    <property type="entry name" value="PHOSPHOLIPASE-RELATED"/>
    <property type="match status" value="1"/>
</dbReference>
<dbReference type="InterPro" id="IPR022742">
    <property type="entry name" value="Hydrolase_4"/>
</dbReference>
<dbReference type="GO" id="GO:0016787">
    <property type="term" value="F:hydrolase activity"/>
    <property type="evidence" value="ECO:0007669"/>
    <property type="project" value="UniProtKB-KW"/>
</dbReference>
<comment type="caution">
    <text evidence="2">The sequence shown here is derived from an EMBL/GenBank/DDBJ whole genome shotgun (WGS) entry which is preliminary data.</text>
</comment>
<accession>A0A368BLG5</accession>
<dbReference type="InterPro" id="IPR029058">
    <property type="entry name" value="AB_hydrolase_fold"/>
</dbReference>
<keyword evidence="2" id="KW-0378">Hydrolase</keyword>
<sequence length="317" mass="36357">MSFLDYMLFYRLMEKISLDTKSDSNLQFDLHHSKTKEAFGLIQISHGMAEHKGRYVNFINYLNQHGFHVAIYDHRGHGERIIDSKIGFFDKDNGWELVVMDLIRVHEETNRLFPKIPKILLGHSMGSWIALAALQKESLFNAALISGSNYPNISETMLKIVLKFEILRLGKEGYSKLLHKIIFGGFNARFKDAITSNDWLTRDKLSVKNYTEDPLCGFIVSNKLLSDVINGTGEVFKKANLELLNKEIPLLVFSGTQDPVSNMGTGAVKLHECLKEYNCKSELYLVNEARHETLNEIDKMKTYNYILDFLRNKLNVA</sequence>
<feature type="domain" description="Serine aminopeptidase S33" evidence="1">
    <location>
        <begin position="38"/>
        <end position="298"/>
    </location>
</feature>
<dbReference type="InterPro" id="IPR051044">
    <property type="entry name" value="MAG_DAG_Lipase"/>
</dbReference>
<dbReference type="AlphaFoldDB" id="A0A368BLG5"/>
<dbReference type="Pfam" id="PF12146">
    <property type="entry name" value="Hydrolase_4"/>
    <property type="match status" value="1"/>
</dbReference>
<protein>
    <submittedName>
        <fullName evidence="2">Alpha/beta fold hydrolase</fullName>
    </submittedName>
</protein>
<organism evidence="2 3">
    <name type="scientific">SAR86 cluster bacterium</name>
    <dbReference type="NCBI Taxonomy" id="2030880"/>
    <lineage>
        <taxon>Bacteria</taxon>
        <taxon>Pseudomonadati</taxon>
        <taxon>Pseudomonadota</taxon>
        <taxon>Gammaproteobacteria</taxon>
        <taxon>SAR86 cluster</taxon>
    </lineage>
</organism>
<evidence type="ECO:0000313" key="3">
    <source>
        <dbReference type="Proteomes" id="UP000253032"/>
    </source>
</evidence>
<name>A0A368BLG5_9GAMM</name>
<dbReference type="EMBL" id="QOPC01000013">
    <property type="protein sequence ID" value="RCL38140.1"/>
    <property type="molecule type" value="Genomic_DNA"/>
</dbReference>
<dbReference type="SUPFAM" id="SSF53474">
    <property type="entry name" value="alpha/beta-Hydrolases"/>
    <property type="match status" value="1"/>
</dbReference>